<evidence type="ECO:0000313" key="3">
    <source>
        <dbReference type="Proteomes" id="UP000674416"/>
    </source>
</evidence>
<evidence type="ECO:0000313" key="2">
    <source>
        <dbReference type="EMBL" id="MBP1080768.1"/>
    </source>
</evidence>
<dbReference type="NCBIfam" id="TIGR04450">
    <property type="entry name" value="Gpos_C8_like"/>
    <property type="match status" value="1"/>
</dbReference>
<feature type="signal peptide" evidence="1">
    <location>
        <begin position="1"/>
        <end position="23"/>
    </location>
</feature>
<accession>A0ABS4CTG9</accession>
<evidence type="ECO:0000256" key="1">
    <source>
        <dbReference type="SAM" id="SignalP"/>
    </source>
</evidence>
<feature type="chain" id="PRO_5045599404" evidence="1">
    <location>
        <begin position="24"/>
        <end position="248"/>
    </location>
</feature>
<reference evidence="2 3" key="1">
    <citation type="submission" date="2021-01" db="EMBL/GenBank/DDBJ databases">
        <title>Genomic Encyclopedia of Type Strains, Phase IV (KMG-IV): sequencing the most valuable type-strain genomes for metagenomic binning, comparative biology and taxonomic classification.</title>
        <authorList>
            <person name="Goeker M."/>
        </authorList>
    </citation>
    <scope>NUCLEOTIDE SEQUENCE [LARGE SCALE GENOMIC DNA]</scope>
    <source>
        <strain evidence="2 3">DSM 103394</strain>
    </source>
</reference>
<keyword evidence="3" id="KW-1185">Reference proteome</keyword>
<keyword evidence="1" id="KW-0732">Signal</keyword>
<comment type="caution">
    <text evidence="2">The sequence shown here is derived from an EMBL/GenBank/DDBJ whole genome shotgun (WGS) entry which is preliminary data.</text>
</comment>
<organism evidence="2 3">
    <name type="scientific">Bacillus capparidis</name>
    <dbReference type="NCBI Taxonomy" id="1840411"/>
    <lineage>
        <taxon>Bacteria</taxon>
        <taxon>Bacillati</taxon>
        <taxon>Bacillota</taxon>
        <taxon>Bacilli</taxon>
        <taxon>Bacillales</taxon>
        <taxon>Bacillaceae</taxon>
        <taxon>Bacillus</taxon>
    </lineage>
</organism>
<gene>
    <name evidence="2" type="ORF">JOC74_001256</name>
</gene>
<sequence>MKQKSLLVLLSFLIVIMPFNSLAQEPQESTQQSQKCSKCSKDTSLDELKVKLKNEMGIETKYLSNDGVAKIENKALSKNNDFKKLLKKLKKEGYKEVNLDGKSLLFENATIDKGLTKSDLSFVYGGLKDKAGNVVIYTLGYSSATDEFFQFTVEKIPPKAEAKDDIDVLIQNNNNDFMVYGKDYNNTEGDVSTQGFTWNGKAFACGMAGVVACIQFCLVYTLLNPIAGTVCDVACAVAMTAVCSVNGD</sequence>
<dbReference type="EMBL" id="JAFDST010000001">
    <property type="protein sequence ID" value="MBP1080768.1"/>
    <property type="molecule type" value="Genomic_DNA"/>
</dbReference>
<dbReference type="InterPro" id="IPR031032">
    <property type="entry name" value="Gpos_C8-like"/>
</dbReference>
<name>A0ABS4CTG9_9BACI</name>
<dbReference type="RefSeq" id="WP_211086077.1">
    <property type="nucleotide sequence ID" value="NZ_JAFDST010000001.1"/>
</dbReference>
<protein>
    <submittedName>
        <fullName evidence="2">Immunity protein/bacteriocin</fullName>
    </submittedName>
</protein>
<proteinExistence type="predicted"/>
<dbReference type="Proteomes" id="UP000674416">
    <property type="component" value="Unassembled WGS sequence"/>
</dbReference>